<keyword evidence="4 6" id="KW-0472">Membrane</keyword>
<feature type="compositionally biased region" description="Basic and acidic residues" evidence="5">
    <location>
        <begin position="50"/>
        <end position="68"/>
    </location>
</feature>
<feature type="compositionally biased region" description="Basic and acidic residues" evidence="5">
    <location>
        <begin position="278"/>
        <end position="293"/>
    </location>
</feature>
<evidence type="ECO:0000256" key="5">
    <source>
        <dbReference type="SAM" id="MobiDB-lite"/>
    </source>
</evidence>
<dbReference type="STRING" id="1408157.A0A1J7I7I8"/>
<sequence>MASKHRILIPPAWPSRLADPSAIDLKTATPPAISSQEYVSKLDATLSLEETAKLKELDPNDTRSETRLPARSSSPPASPVGLVKDRENSTKHSSSSSDVPPEKIQSSRIQNRVCLDPQMHPNQSHSEVHHPGLLPLGDFCDFGVEAAPEVQTETPQKALLDRFRHDLAADDDKDQPQTLQSNPPVHPQGRVFRALTGGDICVEPVEVSGHFHAGHPPILKVRPAHGVALTPQQPPHLGHRNPVSKVGPFVKDNSQFPPVEESNPDVKHQPSNYWGFSTKDDKLGEVPLDKDEPLFTGVISPPKPTDEYGPPGLGDQDTARSLGDKATAPSGDEATQVSEREVVGSTHQDDYLHCLSEDHIGEGIHGSLEPTQAPKSEDPDPESWIQKRTSRWLKDLLHHPNTYSSKLTELPGKIAGRRNTFSSPGEVLWDHQKDLSTSRPLTRHSVDYHYKTAFNDLEKILDNAVQLAKAAVEQFELKPTKGSGRDGDIIVPVPQRISSLLRLGVALDKQNTRTSLGDRVDKSKHVPMSSPDRGIRPEKPSSIPDNHCTDAERWSLDGTPSDVVDFSTQYNLVRAAANDNKTGPSRRLVHTHTAPLGAQDIELQELDITAPAPQRPGVLNLRGRSHVSLRGGQGFSLARSHPRQPVARDWSDARKRYVASVACISTALIGVLVGIYAGLVPSIQYYIVDLNHYAILGNVVFYFGLAIPSFFFWPLPLLHGRKPYILSSLVIAMPLLFPQAISVSQMRSPYISQWR</sequence>
<reference evidence="7 8" key="1">
    <citation type="submission" date="2016-10" db="EMBL/GenBank/DDBJ databases">
        <title>Draft genome sequence of Coniochaeta ligniaria NRRL30616, a lignocellulolytic fungus for bioabatement of inhibitors in plant biomass hydrolysates.</title>
        <authorList>
            <consortium name="DOE Joint Genome Institute"/>
            <person name="Jimenez D.J."/>
            <person name="Hector R.E."/>
            <person name="Riley R."/>
            <person name="Sun H."/>
            <person name="Grigoriev I.V."/>
            <person name="Van Elsas J.D."/>
            <person name="Nichols N.N."/>
        </authorList>
    </citation>
    <scope>NUCLEOTIDE SEQUENCE [LARGE SCALE GENOMIC DNA]</scope>
    <source>
        <strain evidence="7 8">NRRL 30616</strain>
    </source>
</reference>
<feature type="transmembrane region" description="Helical" evidence="6">
    <location>
        <begin position="657"/>
        <end position="680"/>
    </location>
</feature>
<feature type="region of interest" description="Disordered" evidence="5">
    <location>
        <begin position="512"/>
        <end position="544"/>
    </location>
</feature>
<keyword evidence="8" id="KW-1185">Reference proteome</keyword>
<feature type="region of interest" description="Disordered" evidence="5">
    <location>
        <begin position="169"/>
        <end position="191"/>
    </location>
</feature>
<organism evidence="7 8">
    <name type="scientific">Coniochaeta ligniaria NRRL 30616</name>
    <dbReference type="NCBI Taxonomy" id="1408157"/>
    <lineage>
        <taxon>Eukaryota</taxon>
        <taxon>Fungi</taxon>
        <taxon>Dikarya</taxon>
        <taxon>Ascomycota</taxon>
        <taxon>Pezizomycotina</taxon>
        <taxon>Sordariomycetes</taxon>
        <taxon>Sordariomycetidae</taxon>
        <taxon>Coniochaetales</taxon>
        <taxon>Coniochaetaceae</taxon>
        <taxon>Coniochaeta</taxon>
    </lineage>
</organism>
<dbReference type="GO" id="GO:0022857">
    <property type="term" value="F:transmembrane transporter activity"/>
    <property type="evidence" value="ECO:0007669"/>
    <property type="project" value="TreeGrafter"/>
</dbReference>
<proteinExistence type="predicted"/>
<comment type="subcellular location">
    <subcellularLocation>
        <location evidence="1">Membrane</location>
        <topology evidence="1">Multi-pass membrane protein</topology>
    </subcellularLocation>
</comment>
<dbReference type="EMBL" id="KV875106">
    <property type="protein sequence ID" value="OIW23615.1"/>
    <property type="molecule type" value="Genomic_DNA"/>
</dbReference>
<dbReference type="InParanoid" id="A0A1J7I7I8"/>
<name>A0A1J7I7I8_9PEZI</name>
<feature type="transmembrane region" description="Helical" evidence="6">
    <location>
        <begin position="724"/>
        <end position="743"/>
    </location>
</feature>
<feature type="region of interest" description="Disordered" evidence="5">
    <location>
        <begin position="361"/>
        <end position="384"/>
    </location>
</feature>
<dbReference type="PANTHER" id="PTHR23502">
    <property type="entry name" value="MAJOR FACILITATOR SUPERFAMILY"/>
    <property type="match status" value="1"/>
</dbReference>
<feature type="region of interest" description="Disordered" evidence="5">
    <location>
        <begin position="50"/>
        <end position="107"/>
    </location>
</feature>
<evidence type="ECO:0000256" key="1">
    <source>
        <dbReference type="ARBA" id="ARBA00004141"/>
    </source>
</evidence>
<evidence type="ECO:0000313" key="8">
    <source>
        <dbReference type="Proteomes" id="UP000182658"/>
    </source>
</evidence>
<gene>
    <name evidence="7" type="ORF">CONLIGDRAFT_686541</name>
</gene>
<feature type="compositionally biased region" description="Polar residues" evidence="5">
    <location>
        <begin position="91"/>
        <end position="107"/>
    </location>
</feature>
<dbReference type="PANTHER" id="PTHR23502:SF76">
    <property type="entry name" value="POLYAMINE TRANSPORT PROTEIN"/>
    <property type="match status" value="1"/>
</dbReference>
<keyword evidence="2 6" id="KW-0812">Transmembrane</keyword>
<evidence type="ECO:0000256" key="3">
    <source>
        <dbReference type="ARBA" id="ARBA00022989"/>
    </source>
</evidence>
<evidence type="ECO:0000256" key="6">
    <source>
        <dbReference type="SAM" id="Phobius"/>
    </source>
</evidence>
<dbReference type="OrthoDB" id="10250282at2759"/>
<keyword evidence="3 6" id="KW-1133">Transmembrane helix</keyword>
<protein>
    <submittedName>
        <fullName evidence="7">Uncharacterized protein</fullName>
    </submittedName>
</protein>
<dbReference type="AlphaFoldDB" id="A0A1J7I7I8"/>
<dbReference type="Proteomes" id="UP000182658">
    <property type="component" value="Unassembled WGS sequence"/>
</dbReference>
<evidence type="ECO:0000256" key="4">
    <source>
        <dbReference type="ARBA" id="ARBA00023136"/>
    </source>
</evidence>
<evidence type="ECO:0000313" key="7">
    <source>
        <dbReference type="EMBL" id="OIW23615.1"/>
    </source>
</evidence>
<accession>A0A1J7I7I8</accession>
<dbReference type="GO" id="GO:0005886">
    <property type="term" value="C:plasma membrane"/>
    <property type="evidence" value="ECO:0007669"/>
    <property type="project" value="TreeGrafter"/>
</dbReference>
<feature type="region of interest" description="Disordered" evidence="5">
    <location>
        <begin position="250"/>
        <end position="345"/>
    </location>
</feature>
<evidence type="ECO:0000256" key="2">
    <source>
        <dbReference type="ARBA" id="ARBA00022692"/>
    </source>
</evidence>
<feature type="transmembrane region" description="Helical" evidence="6">
    <location>
        <begin position="692"/>
        <end position="712"/>
    </location>
</feature>